<dbReference type="Gene3D" id="3.20.20.140">
    <property type="entry name" value="Metal-dependent hydrolases"/>
    <property type="match status" value="1"/>
</dbReference>
<dbReference type="OrthoDB" id="9797498at2"/>
<organism evidence="1 2">
    <name type="scientific">Treponema primitia (strain ATCC BAA-887 / DSM 12427 / ZAS-2)</name>
    <dbReference type="NCBI Taxonomy" id="545694"/>
    <lineage>
        <taxon>Bacteria</taxon>
        <taxon>Pseudomonadati</taxon>
        <taxon>Spirochaetota</taxon>
        <taxon>Spirochaetia</taxon>
        <taxon>Spirochaetales</taxon>
        <taxon>Treponemataceae</taxon>
        <taxon>Treponema</taxon>
    </lineage>
</organism>
<keyword evidence="1" id="KW-0378">Hydrolase</keyword>
<dbReference type="KEGG" id="tpi:TREPR_0973"/>
<evidence type="ECO:0000313" key="1">
    <source>
        <dbReference type="EMBL" id="AEF84234.1"/>
    </source>
</evidence>
<protein>
    <submittedName>
        <fullName evidence="1">Amidohydrolase family protein</fullName>
    </submittedName>
</protein>
<accession>F5YI27</accession>
<dbReference type="PANTHER" id="PTHR43135">
    <property type="entry name" value="ALPHA-D-RIBOSE 1-METHYLPHOSPHONATE 5-TRIPHOSPHATE DIPHOSPHATASE"/>
    <property type="match status" value="1"/>
</dbReference>
<evidence type="ECO:0000313" key="2">
    <source>
        <dbReference type="Proteomes" id="UP000009223"/>
    </source>
</evidence>
<reference evidence="1 2" key="2">
    <citation type="journal article" date="2011" name="ISME J.">
        <title>RNA-seq reveals cooperative metabolic interactions between two termite-gut spirochete species in co-culture.</title>
        <authorList>
            <person name="Rosenthal A.Z."/>
            <person name="Matson E.G."/>
            <person name="Eldar A."/>
            <person name="Leadbetter J.R."/>
        </authorList>
    </citation>
    <scope>NUCLEOTIDE SEQUENCE [LARGE SCALE GENOMIC DNA]</scope>
    <source>
        <strain evidence="2">ATCC BAA-887 / DSM 12427 / ZAS-2</strain>
    </source>
</reference>
<dbReference type="RefSeq" id="WP_015709086.1">
    <property type="nucleotide sequence ID" value="NC_015578.1"/>
</dbReference>
<reference evidence="2" key="1">
    <citation type="submission" date="2009-12" db="EMBL/GenBank/DDBJ databases">
        <title>Complete sequence of Treponema primitia strain ZAS-2.</title>
        <authorList>
            <person name="Tetu S.G."/>
            <person name="Matson E."/>
            <person name="Ren Q."/>
            <person name="Seshadri R."/>
            <person name="Elbourne L."/>
            <person name="Hassan K.A."/>
            <person name="Durkin A."/>
            <person name="Radune D."/>
            <person name="Mohamoud Y."/>
            <person name="Shay R."/>
            <person name="Jin S."/>
            <person name="Zhang X."/>
            <person name="Lucey K."/>
            <person name="Ballor N.R."/>
            <person name="Ottesen E."/>
            <person name="Rosenthal R."/>
            <person name="Allen A."/>
            <person name="Leadbetter J.R."/>
            <person name="Paulsen I.T."/>
        </authorList>
    </citation>
    <scope>NUCLEOTIDE SEQUENCE [LARGE SCALE GENOMIC DNA]</scope>
    <source>
        <strain evidence="2">ATCC BAA-887 / DSM 12427 / ZAS-2</strain>
    </source>
</reference>
<gene>
    <name evidence="1" type="ordered locus">TREPR_0973</name>
</gene>
<dbReference type="SUPFAM" id="SSF51556">
    <property type="entry name" value="Metallo-dependent hydrolases"/>
    <property type="match status" value="1"/>
</dbReference>
<dbReference type="HOGENOM" id="CLU_023620_2_2_12"/>
<dbReference type="InterPro" id="IPR051781">
    <property type="entry name" value="Metallo-dep_Hydrolase"/>
</dbReference>
<dbReference type="PANTHER" id="PTHR43135:SF3">
    <property type="entry name" value="ALPHA-D-RIBOSE 1-METHYLPHOSPHONATE 5-TRIPHOSPHATE DIPHOSPHATASE"/>
    <property type="match status" value="1"/>
</dbReference>
<dbReference type="STRING" id="545694.TREPR_0973"/>
<name>F5YI27_TREPZ</name>
<proteinExistence type="predicted"/>
<dbReference type="GO" id="GO:0016787">
    <property type="term" value="F:hydrolase activity"/>
    <property type="evidence" value="ECO:0007669"/>
    <property type="project" value="UniProtKB-KW"/>
</dbReference>
<keyword evidence="2" id="KW-1185">Reference proteome</keyword>
<dbReference type="AlphaFoldDB" id="F5YI27"/>
<dbReference type="Proteomes" id="UP000009223">
    <property type="component" value="Chromosome"/>
</dbReference>
<dbReference type="InterPro" id="IPR032466">
    <property type="entry name" value="Metal_Hydrolase"/>
</dbReference>
<dbReference type="EMBL" id="CP001843">
    <property type="protein sequence ID" value="AEF84234.1"/>
    <property type="molecule type" value="Genomic_DNA"/>
</dbReference>
<sequence length="282" mass="30995">MKYECHGHLMADGVSYQAAVERHRAAPDEGFVRAALGELRSWGIGYFRDGGDKYGVSRFTKTLAAEYAIDYRTPVFIIHREGYYGHLYGRAYRDMREARGLIADAKTMGADFVKITVSGMLDFDTDGSVLYDAIGRDEIHELVNIAEGEGFRVMAHCNGAENIKNALEAGIASLEHGYWIDKEGVEMLRDTGTVWVPTCAPVKNVLSEGRYPEKTMRRILAHHAEMLSYAGKTGALVASGSDSGAYGVPHGRGTGDEYAYLHELGIDMAGANEKIARLFVRG</sequence>
<dbReference type="eggNOG" id="COG1228">
    <property type="taxonomic scope" value="Bacteria"/>
</dbReference>